<evidence type="ECO:0000256" key="1">
    <source>
        <dbReference type="SAM" id="MobiDB-lite"/>
    </source>
</evidence>
<reference evidence="2 3" key="1">
    <citation type="submission" date="2019-09" db="EMBL/GenBank/DDBJ databases">
        <title>Draft genome of the ectomycorrhizal ascomycete Sphaerosporella brunnea.</title>
        <authorList>
            <consortium name="DOE Joint Genome Institute"/>
            <person name="Benucci G.M."/>
            <person name="Marozzi G."/>
            <person name="Antonielli L."/>
            <person name="Sanchez S."/>
            <person name="Marco P."/>
            <person name="Wang X."/>
            <person name="Falini L.B."/>
            <person name="Barry K."/>
            <person name="Haridas S."/>
            <person name="Lipzen A."/>
            <person name="Labutti K."/>
            <person name="Grigoriev I.V."/>
            <person name="Murat C."/>
            <person name="Martin F."/>
            <person name="Albertini E."/>
            <person name="Donnini D."/>
            <person name="Bonito G."/>
        </authorList>
    </citation>
    <scope>NUCLEOTIDE SEQUENCE [LARGE SCALE GENOMIC DNA]</scope>
    <source>
        <strain evidence="2 3">Sb_GMNB300</strain>
    </source>
</reference>
<accession>A0A5J5EF23</accession>
<dbReference type="EMBL" id="VXIS01000423">
    <property type="protein sequence ID" value="KAA8893589.1"/>
    <property type="molecule type" value="Genomic_DNA"/>
</dbReference>
<dbReference type="Proteomes" id="UP000326924">
    <property type="component" value="Unassembled WGS sequence"/>
</dbReference>
<name>A0A5J5EF23_9PEZI</name>
<dbReference type="InParanoid" id="A0A5J5EF23"/>
<gene>
    <name evidence="2" type="ORF">FN846DRAFT_513647</name>
</gene>
<dbReference type="AlphaFoldDB" id="A0A5J5EF23"/>
<evidence type="ECO:0000313" key="2">
    <source>
        <dbReference type="EMBL" id="KAA8893589.1"/>
    </source>
</evidence>
<keyword evidence="3" id="KW-1185">Reference proteome</keyword>
<sequence length="163" mass="18036">MNKVLHKPSIAALTGYTVIVPSTTTTIPVTERPPTLDAKPPPSRRPHRTAVLVTNKAAHCLAPPGFKLPLVRSRKYLLFAVLVLVEEAATFVDVREMPFVVVAVSRQTFNPLLFAEPVAMAYVHLGQPAHWPLGGEVLDQPAIYVMDVELAGIRNGDRKRWRE</sequence>
<feature type="region of interest" description="Disordered" evidence="1">
    <location>
        <begin position="27"/>
        <end position="46"/>
    </location>
</feature>
<evidence type="ECO:0000313" key="3">
    <source>
        <dbReference type="Proteomes" id="UP000326924"/>
    </source>
</evidence>
<proteinExistence type="predicted"/>
<organism evidence="2 3">
    <name type="scientific">Sphaerosporella brunnea</name>
    <dbReference type="NCBI Taxonomy" id="1250544"/>
    <lineage>
        <taxon>Eukaryota</taxon>
        <taxon>Fungi</taxon>
        <taxon>Dikarya</taxon>
        <taxon>Ascomycota</taxon>
        <taxon>Pezizomycotina</taxon>
        <taxon>Pezizomycetes</taxon>
        <taxon>Pezizales</taxon>
        <taxon>Pyronemataceae</taxon>
        <taxon>Sphaerosporella</taxon>
    </lineage>
</organism>
<protein>
    <submittedName>
        <fullName evidence="2">Uncharacterized protein</fullName>
    </submittedName>
</protein>
<comment type="caution">
    <text evidence="2">The sequence shown here is derived from an EMBL/GenBank/DDBJ whole genome shotgun (WGS) entry which is preliminary data.</text>
</comment>